<proteinExistence type="predicted"/>
<dbReference type="EMBL" id="JBAKFF010000001">
    <property type="protein sequence ID" value="MEX0430630.1"/>
    <property type="molecule type" value="Genomic_DNA"/>
</dbReference>
<evidence type="ECO:0000256" key="1">
    <source>
        <dbReference type="SAM" id="MobiDB-lite"/>
    </source>
</evidence>
<name>A0ABV3T8P5_9GAMM</name>
<feature type="region of interest" description="Disordered" evidence="1">
    <location>
        <begin position="39"/>
        <end position="74"/>
    </location>
</feature>
<protein>
    <recommendedName>
        <fullName evidence="4">MSHA biogenesis protein MshK</fullName>
    </recommendedName>
</protein>
<evidence type="ECO:0000313" key="2">
    <source>
        <dbReference type="EMBL" id="MEX0430630.1"/>
    </source>
</evidence>
<reference evidence="2 3" key="1">
    <citation type="submission" date="2024-02" db="EMBL/GenBank/DDBJ databases">
        <title>New especies of Spiribacter isolated from saline water.</title>
        <authorList>
            <person name="Leon M.J."/>
            <person name="De La Haba R."/>
            <person name="Sanchez-Porro C."/>
            <person name="Ventosa A."/>
        </authorList>
    </citation>
    <scope>NUCLEOTIDE SEQUENCE [LARGE SCALE GENOMIC DNA]</scope>
    <source>
        <strain evidence="3">ag22IC4-189</strain>
    </source>
</reference>
<accession>A0ABV3T8P5</accession>
<dbReference type="RefSeq" id="WP_367983418.1">
    <property type="nucleotide sequence ID" value="NZ_JBAKFF010000001.1"/>
</dbReference>
<sequence length="142" mass="14839">MIRLLPAAGLIALLTVSPVVIGQGLIDPTAPPAILRALNEARPEDTPRNAAATDEPAGAPEATPQLPAGPSLVVSEPIAGEWRTRAVVGREIISAGDTVEVGEVMRVNEGGLVIATDDGKRNEPVVKHDVIKHRPGERAEDN</sequence>
<evidence type="ECO:0000313" key="3">
    <source>
        <dbReference type="Proteomes" id="UP001556637"/>
    </source>
</evidence>
<gene>
    <name evidence="2" type="ORF">V6X30_04330</name>
</gene>
<keyword evidence="3" id="KW-1185">Reference proteome</keyword>
<organism evidence="2 3">
    <name type="scientific">Spiribacter insolitus</name>
    <dbReference type="NCBI Taxonomy" id="3122417"/>
    <lineage>
        <taxon>Bacteria</taxon>
        <taxon>Pseudomonadati</taxon>
        <taxon>Pseudomonadota</taxon>
        <taxon>Gammaproteobacteria</taxon>
        <taxon>Chromatiales</taxon>
        <taxon>Ectothiorhodospiraceae</taxon>
        <taxon>Spiribacter</taxon>
    </lineage>
</organism>
<dbReference type="Proteomes" id="UP001556637">
    <property type="component" value="Unassembled WGS sequence"/>
</dbReference>
<comment type="caution">
    <text evidence="2">The sequence shown here is derived from an EMBL/GenBank/DDBJ whole genome shotgun (WGS) entry which is preliminary data.</text>
</comment>
<evidence type="ECO:0008006" key="4">
    <source>
        <dbReference type="Google" id="ProtNLM"/>
    </source>
</evidence>